<evidence type="ECO:0000256" key="2">
    <source>
        <dbReference type="ARBA" id="ARBA00010211"/>
    </source>
</evidence>
<dbReference type="EMBL" id="UGSG01000001">
    <property type="protein sequence ID" value="SUA80521.1"/>
    <property type="molecule type" value="Genomic_DNA"/>
</dbReference>
<accession>A0A378YVP8</accession>
<evidence type="ECO:0000313" key="5">
    <source>
        <dbReference type="Proteomes" id="UP000254573"/>
    </source>
</evidence>
<proteinExistence type="inferred from homology"/>
<dbReference type="InterPro" id="IPR011234">
    <property type="entry name" value="Fumarylacetoacetase-like_C"/>
</dbReference>
<gene>
    <name evidence="4" type="ORF">NCTC13160_03786</name>
</gene>
<dbReference type="GO" id="GO:0046872">
    <property type="term" value="F:metal ion binding"/>
    <property type="evidence" value="ECO:0007669"/>
    <property type="project" value="UniProtKB-KW"/>
</dbReference>
<organism evidence="4 5">
    <name type="scientific">Pandoraea pnomenusa</name>
    <dbReference type="NCBI Taxonomy" id="93220"/>
    <lineage>
        <taxon>Bacteria</taxon>
        <taxon>Pseudomonadati</taxon>
        <taxon>Pseudomonadota</taxon>
        <taxon>Betaproteobacteria</taxon>
        <taxon>Burkholderiales</taxon>
        <taxon>Burkholderiaceae</taxon>
        <taxon>Pandoraea</taxon>
    </lineage>
</organism>
<dbReference type="Pfam" id="PF01557">
    <property type="entry name" value="FAA_hydrolase"/>
    <property type="match status" value="1"/>
</dbReference>
<comment type="similarity">
    <text evidence="2">Belongs to the FAH family.</text>
</comment>
<dbReference type="GO" id="GO:0016853">
    <property type="term" value="F:isomerase activity"/>
    <property type="evidence" value="ECO:0007669"/>
    <property type="project" value="UniProtKB-KW"/>
</dbReference>
<dbReference type="PANTHER" id="PTHR42796">
    <property type="entry name" value="FUMARYLACETOACETATE HYDROLASE DOMAIN-CONTAINING PROTEIN 2A-RELATED"/>
    <property type="match status" value="1"/>
</dbReference>
<comment type="cofactor">
    <cofactor evidence="1">
        <name>Mg(2+)</name>
        <dbReference type="ChEBI" id="CHEBI:18420"/>
    </cofactor>
</comment>
<dbReference type="PANTHER" id="PTHR42796:SF4">
    <property type="entry name" value="FUMARYLACETOACETATE HYDROLASE DOMAIN-CONTAINING PROTEIN 2A"/>
    <property type="match status" value="1"/>
</dbReference>
<evidence type="ECO:0000256" key="1">
    <source>
        <dbReference type="ARBA" id="ARBA00001946"/>
    </source>
</evidence>
<sequence length="294" mass="31458">MKLLSFTHGDASRWGALVDRNAHGFDVVDGQRATHGRFATLDEVLRADALVDVAQAVSQSAPTFRSDTIRWRPPLQRGKLLAVGGNYAEHVKEIGLHAQAAPIFFSRFHDSLVGSGEPLIRPRVSEQLDFEGELAVIIGKPGRYIDAADAQRHIAGYCCFNDGSVRDFQKASIAAGKNFCASGSLGPWIVTADELPDPTRCVLRTRVNGEVMQSAPLSNLIHPIASLVAYASTFTQLAGGDVIATGTPAGIGARRTPPRWLAPGDVVEVEISGVGVLRNRVVDELSQGAARIAM</sequence>
<dbReference type="InterPro" id="IPR051121">
    <property type="entry name" value="FAH"/>
</dbReference>
<dbReference type="AlphaFoldDB" id="A0A378YVP8"/>
<reference evidence="4 5" key="1">
    <citation type="submission" date="2018-06" db="EMBL/GenBank/DDBJ databases">
        <authorList>
            <consortium name="Pathogen Informatics"/>
            <person name="Doyle S."/>
        </authorList>
    </citation>
    <scope>NUCLEOTIDE SEQUENCE [LARGE SCALE GENOMIC DNA]</scope>
    <source>
        <strain evidence="4 5">NCTC13160</strain>
    </source>
</reference>
<evidence type="ECO:0000256" key="3">
    <source>
        <dbReference type="ARBA" id="ARBA00022723"/>
    </source>
</evidence>
<protein>
    <submittedName>
        <fullName evidence="4">4-hydroxyphenylacetate degradation bifunctional isomerase/decarboxylase</fullName>
    </submittedName>
</protein>
<dbReference type="KEGG" id="ppnm:LV28_19180"/>
<name>A0A378YVP8_9BURK</name>
<evidence type="ECO:0000313" key="4">
    <source>
        <dbReference type="EMBL" id="SUA80521.1"/>
    </source>
</evidence>
<keyword evidence="3" id="KW-0479">Metal-binding</keyword>
<keyword evidence="4" id="KW-0413">Isomerase</keyword>
<dbReference type="SUPFAM" id="SSF56529">
    <property type="entry name" value="FAH"/>
    <property type="match status" value="1"/>
</dbReference>
<dbReference type="GO" id="GO:0044281">
    <property type="term" value="P:small molecule metabolic process"/>
    <property type="evidence" value="ECO:0007669"/>
    <property type="project" value="UniProtKB-ARBA"/>
</dbReference>
<dbReference type="Gene3D" id="3.90.850.10">
    <property type="entry name" value="Fumarylacetoacetase-like, C-terminal domain"/>
    <property type="match status" value="1"/>
</dbReference>
<dbReference type="Proteomes" id="UP000254573">
    <property type="component" value="Unassembled WGS sequence"/>
</dbReference>
<dbReference type="InterPro" id="IPR036663">
    <property type="entry name" value="Fumarylacetoacetase_C_sf"/>
</dbReference>
<dbReference type="STRING" id="93220.A6P55_16110"/>